<keyword evidence="3" id="KW-0732">Signal</keyword>
<feature type="signal peptide" evidence="3">
    <location>
        <begin position="1"/>
        <end position="24"/>
    </location>
</feature>
<reference evidence="6" key="1">
    <citation type="submission" date="2025-08" db="UniProtKB">
        <authorList>
            <consortium name="RefSeq"/>
        </authorList>
    </citation>
    <scope>IDENTIFICATION</scope>
    <source>
        <strain evidence="6">15112-1751.03</strain>
        <tissue evidence="6">Whole Adult</tissue>
    </source>
</reference>
<dbReference type="PANTHER" id="PTHR10166:SF66">
    <property type="entry name" value="VWFA AND CACHE DOMAIN-CONTAINING PROTEIN CG16868"/>
    <property type="match status" value="1"/>
</dbReference>
<dbReference type="Gene3D" id="3.30.450.20">
    <property type="entry name" value="PAS domain"/>
    <property type="match status" value="1"/>
</dbReference>
<dbReference type="Proteomes" id="UP000515160">
    <property type="component" value="Chromosome 3"/>
</dbReference>
<dbReference type="PROSITE" id="PS50234">
    <property type="entry name" value="VWFA"/>
    <property type="match status" value="1"/>
</dbReference>
<dbReference type="SUPFAM" id="SSF103190">
    <property type="entry name" value="Sensory domain-like"/>
    <property type="match status" value="1"/>
</dbReference>
<dbReference type="RefSeq" id="XP_034105467.1">
    <property type="nucleotide sequence ID" value="XM_034249576.2"/>
</dbReference>
<evidence type="ECO:0000259" key="4">
    <source>
        <dbReference type="PROSITE" id="PS50234"/>
    </source>
</evidence>
<keyword evidence="5" id="KW-1185">Reference proteome</keyword>
<feature type="compositionally biased region" description="Polar residues" evidence="1">
    <location>
        <begin position="1404"/>
        <end position="1424"/>
    </location>
</feature>
<dbReference type="PANTHER" id="PTHR10166">
    <property type="entry name" value="VOLTAGE-DEPENDENT CALCIUM CHANNEL SUBUNIT ALPHA-2/DELTA-RELATED"/>
    <property type="match status" value="1"/>
</dbReference>
<organism evidence="5 6">
    <name type="scientific">Drosophila albomicans</name>
    <name type="common">Fruit fly</name>
    <dbReference type="NCBI Taxonomy" id="7291"/>
    <lineage>
        <taxon>Eukaryota</taxon>
        <taxon>Metazoa</taxon>
        <taxon>Ecdysozoa</taxon>
        <taxon>Arthropoda</taxon>
        <taxon>Hexapoda</taxon>
        <taxon>Insecta</taxon>
        <taxon>Pterygota</taxon>
        <taxon>Neoptera</taxon>
        <taxon>Endopterygota</taxon>
        <taxon>Diptera</taxon>
        <taxon>Brachycera</taxon>
        <taxon>Muscomorpha</taxon>
        <taxon>Ephydroidea</taxon>
        <taxon>Drosophilidae</taxon>
        <taxon>Drosophila</taxon>
    </lineage>
</organism>
<dbReference type="GO" id="GO:0005891">
    <property type="term" value="C:voltage-gated calcium channel complex"/>
    <property type="evidence" value="ECO:0007669"/>
    <property type="project" value="TreeGrafter"/>
</dbReference>
<feature type="chain" id="PRO_5027991129" evidence="3">
    <location>
        <begin position="25"/>
        <end position="1485"/>
    </location>
</feature>
<dbReference type="OrthoDB" id="2150145at2759"/>
<dbReference type="SUPFAM" id="SSF53300">
    <property type="entry name" value="vWA-like"/>
    <property type="match status" value="1"/>
</dbReference>
<feature type="region of interest" description="Disordered" evidence="1">
    <location>
        <begin position="1343"/>
        <end position="1373"/>
    </location>
</feature>
<dbReference type="FunFam" id="3.30.450.20:FF:000138">
    <property type="entry name" value="VWFA and cache domain-containing protein CG16868"/>
    <property type="match status" value="1"/>
</dbReference>
<dbReference type="GeneID" id="117568748"/>
<dbReference type="InterPro" id="IPR036465">
    <property type="entry name" value="vWFA_dom_sf"/>
</dbReference>
<gene>
    <name evidence="6" type="primary">LOC117568748</name>
</gene>
<evidence type="ECO:0000256" key="3">
    <source>
        <dbReference type="SAM" id="SignalP"/>
    </source>
</evidence>
<evidence type="ECO:0000256" key="1">
    <source>
        <dbReference type="SAM" id="MobiDB-lite"/>
    </source>
</evidence>
<name>A0A6P8YC02_DROAB</name>
<dbReference type="InterPro" id="IPR002035">
    <property type="entry name" value="VWF_A"/>
</dbReference>
<evidence type="ECO:0000313" key="5">
    <source>
        <dbReference type="Proteomes" id="UP000515160"/>
    </source>
</evidence>
<sequence length="1485" mass="165316">MWKGNTLLLLLVAAAQTTSSGGSGENVPPLPLNISKNTTTTTTNETTTSNINKVPTTIITGSATAGATAVNYMPLQQTPANIFFVNYNQQNVMQLRSNVESNLHSIRKFEMLVAKIQEIFDSTHFASAVATRLTSVNANESVQQDLQAFSQRLGRKLQRATHVVLELRDLLRFNLSKVLMPQHIYDDDGDDELENEFDFETDEMDSSSRATTSKEQQHKHLYLNTQIVSCQPDYESNNVDATSTGSGAVHYNKQQIQILNYLKSDETSRVTFLNENNGRSRDANAYIADQLNLLKQRLSKSQSDTDANSNINGKPSSSSSISHFKNVYFLSSSDGAAASSQFRQLYVSAIKRKFVMLLIDIGSAMNAELFDITKNFIQELLMLLEDTDYMSIVTVSNEADAFPAEAEHGIYSTTRAHKDEILNYVNNLSLARALTNHTLGFEYAFQMLHRLQQAKLINTSEQPIEFVYVTRGLLTNLSDAMYVLRALAQGQSRLSSPVIINTCAVVLDEKRIMYEKQFLSDVATQNYTKFDIDVRNWLTPGQEEQLAGRFFVLNKMHSETIPKTSSQVFGQLFAERFLTDTLQVHQPVVDPDSGDVLVSITHAVAPYGVVGVNLYLADLLEDLLNYPNASPAAKQGYSYAFLLDRSSGNTLAHPAFPRPLIQRETAYPVNIAYLENATDFASIRHRLLHEERGNATTGIYLGRQHLQRTYHWQSVLGIYVLCMVSTASISASGFHNASAQLQLQRYKLKDTVSSYEPGYYGDSMDLLYHRLDLMQNVGGANGAPTTCRYFRQLATMDAPTLFLSAAAFESPFAFLHNNRPRTQLRHVESIMAYLRDTSGLLANPGLRPRIRHEVGVLYQAMLHLRRRHQDMTGPLRGHIIRRYIASVSGVLQLYPGCLLSNSYDATRRPWFRQAMAQPGRIVSTAPYLDAGGAGYIVTIAHTIFEGKAHAMHSAQQDRPVGVVALDVPYAFYYRLILDSTPLCQLPHMKCLLFDHEGYLLAHPSMMEVSTLSRNQRRPHEHLTHKESYLANDILNHGQLVRKLGCASYQNRTLQRYYAFNTSLTSILGNVVHGERTKYAIALIRGSNLFAAVLNSSCDGGAFCPCSTIDRVCLNCKRMDQTDCECPCECPMLSNASTIDAESYANYTQQFPYCAPPSEHFLALPPTNQLLSVLPSCLTGAGGCEMHATQRECLGMMGCEWCQQDVEGNSFGAAFCSTQAGCFNGVLASLTPYGELDELEMLAAQNPQREQHAYSAFGPLGGAIVVLAMVIGIAIHCYRHNLDNQTQEQFYVDSVQEENYGLPLSRFNFDDCQAHDEPPMGGYDHTAAQRQLMHAADISPYHMSSGSSYYRRPPNGESDHGYSTMTPHEDSSDQQCFTLAEPLLLHDKRHSKSDTMSISTSISSPTNRQQSSSNAHPYLSNQPVNKTERYKQQQLQQATPSPCRGAGAAGAVYGQTTLPLDAEEPSRSHYILAPVTVHRHMETAES</sequence>
<dbReference type="InterPro" id="IPR051173">
    <property type="entry name" value="Ca_channel_alpha-2/delta"/>
</dbReference>
<protein>
    <submittedName>
        <fullName evidence="6">VWFA and cache domain-containing protein CG16868</fullName>
    </submittedName>
</protein>
<feature type="region of interest" description="Disordered" evidence="1">
    <location>
        <begin position="1386"/>
        <end position="1446"/>
    </location>
</feature>
<keyword evidence="2" id="KW-0472">Membrane</keyword>
<feature type="compositionally biased region" description="Polar residues" evidence="1">
    <location>
        <begin position="299"/>
        <end position="315"/>
    </location>
</feature>
<feature type="transmembrane region" description="Helical" evidence="2">
    <location>
        <begin position="1255"/>
        <end position="1277"/>
    </location>
</feature>
<feature type="compositionally biased region" description="Low complexity" evidence="1">
    <location>
        <begin position="1393"/>
        <end position="1403"/>
    </location>
</feature>
<keyword evidence="2" id="KW-0812">Transmembrane</keyword>
<dbReference type="GO" id="GO:0005245">
    <property type="term" value="F:voltage-gated calcium channel activity"/>
    <property type="evidence" value="ECO:0007669"/>
    <property type="project" value="TreeGrafter"/>
</dbReference>
<keyword evidence="2" id="KW-1133">Transmembrane helix</keyword>
<evidence type="ECO:0000313" key="6">
    <source>
        <dbReference type="RefSeq" id="XP_034105467.1"/>
    </source>
</evidence>
<proteinExistence type="predicted"/>
<evidence type="ECO:0000256" key="2">
    <source>
        <dbReference type="SAM" id="Phobius"/>
    </source>
</evidence>
<feature type="region of interest" description="Disordered" evidence="1">
    <location>
        <begin position="298"/>
        <end position="319"/>
    </location>
</feature>
<feature type="compositionally biased region" description="Low complexity" evidence="1">
    <location>
        <begin position="33"/>
        <end position="48"/>
    </location>
</feature>
<feature type="region of interest" description="Disordered" evidence="1">
    <location>
        <begin position="18"/>
        <end position="48"/>
    </location>
</feature>
<accession>A0A6P8YC02</accession>
<dbReference type="Gene3D" id="3.40.50.410">
    <property type="entry name" value="von Willebrand factor, type A domain"/>
    <property type="match status" value="1"/>
</dbReference>
<feature type="domain" description="VWFA" evidence="4">
    <location>
        <begin position="354"/>
        <end position="568"/>
    </location>
</feature>
<dbReference type="InterPro" id="IPR029151">
    <property type="entry name" value="Sensor-like_sf"/>
</dbReference>